<feature type="region of interest" description="Disordered" evidence="1">
    <location>
        <begin position="280"/>
        <end position="300"/>
    </location>
</feature>
<feature type="transmembrane region" description="Helical" evidence="2">
    <location>
        <begin position="94"/>
        <end position="115"/>
    </location>
</feature>
<protein>
    <submittedName>
        <fullName evidence="3">Uncharacterized protein</fullName>
    </submittedName>
</protein>
<sequence>MTLGKPTTPTDSIGSQIAAFLRPRWLRLTLATTFAGLVAVIVGGVLHWLAADAAATSALGTWRWIAFTWLVLAAPWWAIAILRTLRPARSYVMAASAAVALALCLGLPSATWWTYAVNHSAGKGAAFDSSAVFAFFSSAFSQYREPLTEEGEMKIGASVRRKSRSAVLDRVRQVRAVLDAPVPGETPPPGKDWQRTRYNLAMASKVPGEPGKLTYEVIAEETYPVDAFPYWGNAKLGVTLWTFTVRQDGEGRWWVADFIHPDVCAAYRYGHGCQVTDPRLLPSGQSPSPTPTPSGEGFNNWEFLPCQPRDPLRQFHECATSSPSVTG</sequence>
<evidence type="ECO:0000313" key="4">
    <source>
        <dbReference type="Proteomes" id="UP001595816"/>
    </source>
</evidence>
<feature type="transmembrane region" description="Helical" evidence="2">
    <location>
        <begin position="25"/>
        <end position="50"/>
    </location>
</feature>
<dbReference type="RefSeq" id="WP_253758379.1">
    <property type="nucleotide sequence ID" value="NZ_JAMZDZ010000001.1"/>
</dbReference>
<evidence type="ECO:0000256" key="1">
    <source>
        <dbReference type="SAM" id="MobiDB-lite"/>
    </source>
</evidence>
<evidence type="ECO:0000313" key="3">
    <source>
        <dbReference type="EMBL" id="MFC4130180.1"/>
    </source>
</evidence>
<name>A0ABV8LHG0_9ACTN</name>
<keyword evidence="2" id="KW-0812">Transmembrane</keyword>
<reference evidence="4" key="1">
    <citation type="journal article" date="2019" name="Int. J. Syst. Evol. Microbiol.">
        <title>The Global Catalogue of Microorganisms (GCM) 10K type strain sequencing project: providing services to taxonomists for standard genome sequencing and annotation.</title>
        <authorList>
            <consortium name="The Broad Institute Genomics Platform"/>
            <consortium name="The Broad Institute Genome Sequencing Center for Infectious Disease"/>
            <person name="Wu L."/>
            <person name="Ma J."/>
        </authorList>
    </citation>
    <scope>NUCLEOTIDE SEQUENCE [LARGE SCALE GENOMIC DNA]</scope>
    <source>
        <strain evidence="4">CGMCC 4.7289</strain>
    </source>
</reference>
<gene>
    <name evidence="3" type="ORF">ACFOZ4_06125</name>
</gene>
<dbReference type="Proteomes" id="UP001595816">
    <property type="component" value="Unassembled WGS sequence"/>
</dbReference>
<proteinExistence type="predicted"/>
<keyword evidence="2" id="KW-1133">Transmembrane helix</keyword>
<keyword evidence="4" id="KW-1185">Reference proteome</keyword>
<dbReference type="EMBL" id="JBHSAY010000005">
    <property type="protein sequence ID" value="MFC4130180.1"/>
    <property type="molecule type" value="Genomic_DNA"/>
</dbReference>
<accession>A0ABV8LHG0</accession>
<organism evidence="3 4">
    <name type="scientific">Hamadaea flava</name>
    <dbReference type="NCBI Taxonomy" id="1742688"/>
    <lineage>
        <taxon>Bacteria</taxon>
        <taxon>Bacillati</taxon>
        <taxon>Actinomycetota</taxon>
        <taxon>Actinomycetes</taxon>
        <taxon>Micromonosporales</taxon>
        <taxon>Micromonosporaceae</taxon>
        <taxon>Hamadaea</taxon>
    </lineage>
</organism>
<feature type="transmembrane region" description="Helical" evidence="2">
    <location>
        <begin position="62"/>
        <end position="82"/>
    </location>
</feature>
<evidence type="ECO:0000256" key="2">
    <source>
        <dbReference type="SAM" id="Phobius"/>
    </source>
</evidence>
<comment type="caution">
    <text evidence="3">The sequence shown here is derived from an EMBL/GenBank/DDBJ whole genome shotgun (WGS) entry which is preliminary data.</text>
</comment>
<keyword evidence="2" id="KW-0472">Membrane</keyword>